<evidence type="ECO:0000313" key="5">
    <source>
        <dbReference type="Proteomes" id="UP000734854"/>
    </source>
</evidence>
<dbReference type="EMBL" id="JACMSC010000001">
    <property type="protein sequence ID" value="KAG6537913.1"/>
    <property type="molecule type" value="Genomic_DNA"/>
</dbReference>
<name>A0A8J5I8N1_ZINOF</name>
<keyword evidence="1" id="KW-0285">Flavoprotein</keyword>
<accession>A0A8J5I8N1</accession>
<evidence type="ECO:0000313" key="4">
    <source>
        <dbReference type="EMBL" id="KAG6537913.1"/>
    </source>
</evidence>
<reference evidence="4 5" key="1">
    <citation type="submission" date="2020-08" db="EMBL/GenBank/DDBJ databases">
        <title>Plant Genome Project.</title>
        <authorList>
            <person name="Zhang R.-G."/>
        </authorList>
    </citation>
    <scope>NUCLEOTIDE SEQUENCE [LARGE SCALE GENOMIC DNA]</scope>
    <source>
        <tissue evidence="4">Rhizome</tissue>
    </source>
</reference>
<keyword evidence="2" id="KW-0274">FAD</keyword>
<protein>
    <recommendedName>
        <fullName evidence="3">Berberine/berberine-like domain-containing protein</fullName>
    </recommendedName>
</protein>
<proteinExistence type="predicted"/>
<feature type="domain" description="Berberine/berberine-like" evidence="3">
    <location>
        <begin position="19"/>
        <end position="75"/>
    </location>
</feature>
<gene>
    <name evidence="4" type="ORF">ZIOFF_003016</name>
</gene>
<dbReference type="Gene3D" id="3.30.465.10">
    <property type="match status" value="1"/>
</dbReference>
<keyword evidence="5" id="KW-1185">Reference proteome</keyword>
<evidence type="ECO:0000256" key="1">
    <source>
        <dbReference type="ARBA" id="ARBA00022630"/>
    </source>
</evidence>
<dbReference type="InterPro" id="IPR016169">
    <property type="entry name" value="FAD-bd_PCMH_sub2"/>
</dbReference>
<dbReference type="Proteomes" id="UP000734854">
    <property type="component" value="Unassembled WGS sequence"/>
</dbReference>
<evidence type="ECO:0000259" key="3">
    <source>
        <dbReference type="Pfam" id="PF08031"/>
    </source>
</evidence>
<evidence type="ECO:0000256" key="2">
    <source>
        <dbReference type="ARBA" id="ARBA00022827"/>
    </source>
</evidence>
<dbReference type="InterPro" id="IPR012951">
    <property type="entry name" value="BBE"/>
</dbReference>
<dbReference type="AlphaFoldDB" id="A0A8J5I8N1"/>
<dbReference type="GO" id="GO:0016491">
    <property type="term" value="F:oxidoreductase activity"/>
    <property type="evidence" value="ECO:0007669"/>
    <property type="project" value="InterPro"/>
</dbReference>
<organism evidence="4 5">
    <name type="scientific">Zingiber officinale</name>
    <name type="common">Ginger</name>
    <name type="synonym">Amomum zingiber</name>
    <dbReference type="NCBI Taxonomy" id="94328"/>
    <lineage>
        <taxon>Eukaryota</taxon>
        <taxon>Viridiplantae</taxon>
        <taxon>Streptophyta</taxon>
        <taxon>Embryophyta</taxon>
        <taxon>Tracheophyta</taxon>
        <taxon>Spermatophyta</taxon>
        <taxon>Magnoliopsida</taxon>
        <taxon>Liliopsida</taxon>
        <taxon>Zingiberales</taxon>
        <taxon>Zingiberaceae</taxon>
        <taxon>Zingiber</taxon>
    </lineage>
</organism>
<dbReference type="Pfam" id="PF08031">
    <property type="entry name" value="BBE"/>
    <property type="match status" value="1"/>
</dbReference>
<dbReference type="GO" id="GO:0050660">
    <property type="term" value="F:flavin adenine dinucleotide binding"/>
    <property type="evidence" value="ECO:0007669"/>
    <property type="project" value="InterPro"/>
</dbReference>
<dbReference type="PANTHER" id="PTHR32448">
    <property type="entry name" value="OS08G0158400 PROTEIN"/>
    <property type="match status" value="1"/>
</dbReference>
<comment type="caution">
    <text evidence="4">The sequence shown here is derived from an EMBL/GenBank/DDBJ whole genome shotgun (WGS) entry which is preliminary data.</text>
</comment>
<sequence>MKKFYEDMTPHVSNNPRAAYLNYKDIDLGRNTEEGRTSYTEASAWGRRYFLHNFEKLAKVKARVDPENYFWNEQGNPSFCICCCRLNLTNNEYAKKYIA</sequence>